<evidence type="ECO:0000313" key="3">
    <source>
        <dbReference type="WBParaSite" id="ASIM_0000661101-mRNA-1"/>
    </source>
</evidence>
<sequence>MASNENLTDTTRTLVQTALNIDKTFTVAKGTAGDTTFTLAQPTDVVCDVDERNKRHAEALTTWLNYLLRDECDDDESFHETAARNKNDADRHLRELLAAGPNARSNVKAVESQPNKQTGFNFKTFFADARMTAIRSR</sequence>
<reference evidence="3" key="1">
    <citation type="submission" date="2017-02" db="UniProtKB">
        <authorList>
            <consortium name="WormBaseParasite"/>
        </authorList>
    </citation>
    <scope>IDENTIFICATION</scope>
</reference>
<dbReference type="EMBL" id="UYRR01013820">
    <property type="protein sequence ID" value="VDK26957.1"/>
    <property type="molecule type" value="Genomic_DNA"/>
</dbReference>
<proteinExistence type="predicted"/>
<protein>
    <submittedName>
        <fullName evidence="3">Protein abnormal spindle (inferred by orthology to a D. melanogaster protein)</fullName>
    </submittedName>
</protein>
<dbReference type="AlphaFoldDB" id="A0A0M3JG56"/>
<gene>
    <name evidence="1" type="ORF">ASIM_LOCUS6388</name>
</gene>
<dbReference type="Proteomes" id="UP000267096">
    <property type="component" value="Unassembled WGS sequence"/>
</dbReference>
<accession>A0A0M3JG56</accession>
<dbReference type="WBParaSite" id="ASIM_0000661101-mRNA-1">
    <property type="protein sequence ID" value="ASIM_0000661101-mRNA-1"/>
    <property type="gene ID" value="ASIM_0000661101"/>
</dbReference>
<organism evidence="3">
    <name type="scientific">Anisakis simplex</name>
    <name type="common">Herring worm</name>
    <dbReference type="NCBI Taxonomy" id="6269"/>
    <lineage>
        <taxon>Eukaryota</taxon>
        <taxon>Metazoa</taxon>
        <taxon>Ecdysozoa</taxon>
        <taxon>Nematoda</taxon>
        <taxon>Chromadorea</taxon>
        <taxon>Rhabditida</taxon>
        <taxon>Spirurina</taxon>
        <taxon>Ascaridomorpha</taxon>
        <taxon>Ascaridoidea</taxon>
        <taxon>Anisakidae</taxon>
        <taxon>Anisakis</taxon>
        <taxon>Anisakis simplex complex</taxon>
    </lineage>
</organism>
<evidence type="ECO:0000313" key="2">
    <source>
        <dbReference type="Proteomes" id="UP000267096"/>
    </source>
</evidence>
<reference evidence="1 2" key="2">
    <citation type="submission" date="2018-11" db="EMBL/GenBank/DDBJ databases">
        <authorList>
            <consortium name="Pathogen Informatics"/>
        </authorList>
    </citation>
    <scope>NUCLEOTIDE SEQUENCE [LARGE SCALE GENOMIC DNA]</scope>
</reference>
<name>A0A0M3JG56_ANISI</name>
<evidence type="ECO:0000313" key="1">
    <source>
        <dbReference type="EMBL" id="VDK26957.1"/>
    </source>
</evidence>
<keyword evidence="2" id="KW-1185">Reference proteome</keyword>